<accession>A0A0K2RY39</accession>
<feature type="signal peptide" evidence="2">
    <location>
        <begin position="1"/>
        <end position="28"/>
    </location>
</feature>
<feature type="chain" id="PRO_5005483136" description="DUF4232 domain-containing protein" evidence="2">
    <location>
        <begin position="29"/>
        <end position="315"/>
    </location>
</feature>
<protein>
    <recommendedName>
        <fullName evidence="3">DUF4232 domain-containing protein</fullName>
    </recommendedName>
</protein>
<feature type="compositionally biased region" description="Basic and acidic residues" evidence="1">
    <location>
        <begin position="74"/>
        <end position="118"/>
    </location>
</feature>
<name>A0A0K2RY39_9MICC</name>
<keyword evidence="2" id="KW-0732">Signal</keyword>
<dbReference type="PATRIC" id="fig|43675.28.peg.542"/>
<evidence type="ECO:0000259" key="3">
    <source>
        <dbReference type="Pfam" id="PF14016"/>
    </source>
</evidence>
<organism evidence="4">
    <name type="scientific">Rothia mucilaginosa</name>
    <dbReference type="NCBI Taxonomy" id="43675"/>
    <lineage>
        <taxon>Bacteria</taxon>
        <taxon>Bacillati</taxon>
        <taxon>Actinomycetota</taxon>
        <taxon>Actinomycetes</taxon>
        <taxon>Micrococcales</taxon>
        <taxon>Micrococcaceae</taxon>
        <taxon>Rothia</taxon>
    </lineage>
</organism>
<dbReference type="Proteomes" id="UP000066203">
    <property type="component" value="Chromosome"/>
</dbReference>
<dbReference type="InterPro" id="IPR025326">
    <property type="entry name" value="DUF4232"/>
</dbReference>
<feature type="compositionally biased region" description="Polar residues" evidence="1">
    <location>
        <begin position="57"/>
        <end position="70"/>
    </location>
</feature>
<sequence length="315" mass="31663">MFKSAQVLASTTLLCCVLALSGCGASQAGQEAEGTSAQPSASASVKPGTIRVASDGATPSVSPGSITVVNSPDAAHHDSSSEHSESSSHTETHESKQNSDSHSSDSSREGSDQNKSDDSADSQQDSQKSSNSSSQSGSNSSGNSSNSSGSSGSSNSSNSSNSSEKSSSSSSNTVAEGPTQCDLDDLNISVAVGEGSPGARNYTLYFQNSSNSSCTLRGYPRVVHAGPSGTWVGREASTSDEYMNSAGVTLNPGDSTTAVLRSVYPARFGDDCGSRPVQGFLVGLPSGSGGVIVPLDTTACSSSVPQLSVGQFGAR</sequence>
<dbReference type="EMBL" id="AP014938">
    <property type="protein sequence ID" value="BAS19781.1"/>
    <property type="molecule type" value="Genomic_DNA"/>
</dbReference>
<dbReference type="RefSeq" id="WP_060823937.1">
    <property type="nucleotide sequence ID" value="NZ_AP014938.1"/>
</dbReference>
<dbReference type="PROSITE" id="PS51257">
    <property type="entry name" value="PROKAR_LIPOPROTEIN"/>
    <property type="match status" value="1"/>
</dbReference>
<proteinExistence type="predicted"/>
<evidence type="ECO:0000313" key="5">
    <source>
        <dbReference type="Proteomes" id="UP000066203"/>
    </source>
</evidence>
<evidence type="ECO:0000313" key="4">
    <source>
        <dbReference type="EMBL" id="BAS19781.1"/>
    </source>
</evidence>
<reference evidence="5" key="1">
    <citation type="submission" date="2015-08" db="EMBL/GenBank/DDBJ databases">
        <title>Complete genome sequence of Rothia mucilaginosa strain NUM-Rm6536.</title>
        <authorList>
            <person name="Nambu T."/>
        </authorList>
    </citation>
    <scope>NUCLEOTIDE SEQUENCE [LARGE SCALE GENOMIC DNA]</scope>
    <source>
        <strain evidence="5">NUM-Rm6536</strain>
    </source>
</reference>
<feature type="region of interest" description="Disordered" evidence="1">
    <location>
        <begin position="33"/>
        <end position="181"/>
    </location>
</feature>
<feature type="compositionally biased region" description="Polar residues" evidence="1">
    <location>
        <begin position="33"/>
        <end position="43"/>
    </location>
</feature>
<evidence type="ECO:0000256" key="1">
    <source>
        <dbReference type="SAM" id="MobiDB-lite"/>
    </source>
</evidence>
<evidence type="ECO:0000256" key="2">
    <source>
        <dbReference type="SAM" id="SignalP"/>
    </source>
</evidence>
<dbReference type="Pfam" id="PF14016">
    <property type="entry name" value="DUF4232"/>
    <property type="match status" value="1"/>
</dbReference>
<gene>
    <name evidence="4" type="ORF">RM6536_0534</name>
</gene>
<feature type="compositionally biased region" description="Low complexity" evidence="1">
    <location>
        <begin position="121"/>
        <end position="172"/>
    </location>
</feature>
<feature type="domain" description="DUF4232" evidence="3">
    <location>
        <begin position="181"/>
        <end position="312"/>
    </location>
</feature>
<dbReference type="AlphaFoldDB" id="A0A0K2RY39"/>